<evidence type="ECO:0000313" key="1">
    <source>
        <dbReference type="EMBL" id="MBB5050395.1"/>
    </source>
</evidence>
<dbReference type="Proteomes" id="UP000521227">
    <property type="component" value="Unassembled WGS sequence"/>
</dbReference>
<comment type="caution">
    <text evidence="1">The sequence shown here is derived from an EMBL/GenBank/DDBJ whole genome shotgun (WGS) entry which is preliminary data.</text>
</comment>
<reference evidence="1 2" key="1">
    <citation type="submission" date="2020-08" db="EMBL/GenBank/DDBJ databases">
        <title>Genomic Encyclopedia of Type Strains, Phase IV (KMG-IV): sequencing the most valuable type-strain genomes for metagenomic binning, comparative biology and taxonomic classification.</title>
        <authorList>
            <person name="Goeker M."/>
        </authorList>
    </citation>
    <scope>NUCLEOTIDE SEQUENCE [LARGE SCALE GENOMIC DNA]</scope>
    <source>
        <strain evidence="1 2">DSM 17498</strain>
    </source>
</reference>
<dbReference type="EMBL" id="JACHIJ010000001">
    <property type="protein sequence ID" value="MBB5050395.1"/>
    <property type="molecule type" value="Genomic_DNA"/>
</dbReference>
<organism evidence="1 2">
    <name type="scientific">Afipia massiliensis</name>
    <dbReference type="NCBI Taxonomy" id="211460"/>
    <lineage>
        <taxon>Bacteria</taxon>
        <taxon>Pseudomonadati</taxon>
        <taxon>Pseudomonadota</taxon>
        <taxon>Alphaproteobacteria</taxon>
        <taxon>Hyphomicrobiales</taxon>
        <taxon>Nitrobacteraceae</taxon>
        <taxon>Afipia</taxon>
    </lineage>
</organism>
<sequence length="58" mass="6371">MAPGSVGMQDEGRCDEKHDIPAREVYLRRKPAIAAVCGTHGANMKELPFATVDFIDVR</sequence>
<proteinExistence type="predicted"/>
<gene>
    <name evidence="1" type="ORF">HNQ36_000343</name>
</gene>
<accession>A0A840MRH0</accession>
<dbReference type="RefSeq" id="WP_184082227.1">
    <property type="nucleotide sequence ID" value="NZ_JACHIJ010000001.1"/>
</dbReference>
<protein>
    <submittedName>
        <fullName evidence="1">Uncharacterized protein</fullName>
    </submittedName>
</protein>
<dbReference type="AlphaFoldDB" id="A0A840MRH0"/>
<evidence type="ECO:0000313" key="2">
    <source>
        <dbReference type="Proteomes" id="UP000521227"/>
    </source>
</evidence>
<name>A0A840MRH0_9BRAD</name>